<evidence type="ECO:0000313" key="4">
    <source>
        <dbReference type="Proteomes" id="UP001165378"/>
    </source>
</evidence>
<dbReference type="AlphaFoldDB" id="A0AA41U8Z5"/>
<gene>
    <name evidence="3" type="ORF">LZ495_40055</name>
</gene>
<dbReference type="EMBL" id="JAKFHA010000048">
    <property type="protein sequence ID" value="MCF2533384.1"/>
    <property type="molecule type" value="Genomic_DNA"/>
</dbReference>
<protein>
    <submittedName>
        <fullName evidence="3">Uncharacterized protein</fullName>
    </submittedName>
</protein>
<name>A0AA41U8Z5_9ACTN</name>
<feature type="compositionally biased region" description="Low complexity" evidence="1">
    <location>
        <begin position="14"/>
        <end position="23"/>
    </location>
</feature>
<feature type="transmembrane region" description="Helical" evidence="2">
    <location>
        <begin position="29"/>
        <end position="52"/>
    </location>
</feature>
<organism evidence="3 4">
    <name type="scientific">Yinghuangia soli</name>
    <dbReference type="NCBI Taxonomy" id="2908204"/>
    <lineage>
        <taxon>Bacteria</taxon>
        <taxon>Bacillati</taxon>
        <taxon>Actinomycetota</taxon>
        <taxon>Actinomycetes</taxon>
        <taxon>Kitasatosporales</taxon>
        <taxon>Streptomycetaceae</taxon>
        <taxon>Yinghuangia</taxon>
    </lineage>
</organism>
<reference evidence="3" key="1">
    <citation type="submission" date="2022-01" db="EMBL/GenBank/DDBJ databases">
        <title>Genome-Based Taxonomic Classification of the Phylum Actinobacteria.</title>
        <authorList>
            <person name="Gao Y."/>
        </authorList>
    </citation>
    <scope>NUCLEOTIDE SEQUENCE</scope>
    <source>
        <strain evidence="3">KLBMP 8922</strain>
    </source>
</reference>
<evidence type="ECO:0000313" key="3">
    <source>
        <dbReference type="EMBL" id="MCF2533384.1"/>
    </source>
</evidence>
<evidence type="ECO:0000256" key="1">
    <source>
        <dbReference type="SAM" id="MobiDB-lite"/>
    </source>
</evidence>
<evidence type="ECO:0000256" key="2">
    <source>
        <dbReference type="SAM" id="Phobius"/>
    </source>
</evidence>
<dbReference type="RefSeq" id="WP_235058159.1">
    <property type="nucleotide sequence ID" value="NZ_JAKFHA010000048.1"/>
</dbReference>
<keyword evidence="2" id="KW-0812">Transmembrane</keyword>
<proteinExistence type="predicted"/>
<accession>A0AA41U8Z5</accession>
<keyword evidence="2" id="KW-0472">Membrane</keyword>
<dbReference type="Proteomes" id="UP001165378">
    <property type="component" value="Unassembled WGS sequence"/>
</dbReference>
<feature type="transmembrane region" description="Helical" evidence="2">
    <location>
        <begin position="64"/>
        <end position="87"/>
    </location>
</feature>
<feature type="region of interest" description="Disordered" evidence="1">
    <location>
        <begin position="1"/>
        <end position="23"/>
    </location>
</feature>
<keyword evidence="2" id="KW-1133">Transmembrane helix</keyword>
<sequence>MTLQPPAPQDAVTGPHRGSAAPRGRPRALWLLLPALGIVLAPLMVTIAHLAIWREIGDFHPTDATPIAVGAVTFAAALAALTVAVSVRRARARRRGR</sequence>
<keyword evidence="4" id="KW-1185">Reference proteome</keyword>
<comment type="caution">
    <text evidence="3">The sequence shown here is derived from an EMBL/GenBank/DDBJ whole genome shotgun (WGS) entry which is preliminary data.</text>
</comment>